<evidence type="ECO:0000259" key="2">
    <source>
        <dbReference type="Pfam" id="PF01966"/>
    </source>
</evidence>
<dbReference type="Proteomes" id="UP001500298">
    <property type="component" value="Unassembled WGS sequence"/>
</dbReference>
<dbReference type="Gene3D" id="1.10.3090.10">
    <property type="entry name" value="cca-adding enzyme, domain 2"/>
    <property type="match status" value="1"/>
</dbReference>
<reference evidence="4" key="1">
    <citation type="journal article" date="2019" name="Int. J. Syst. Evol. Microbiol.">
        <title>The Global Catalogue of Microorganisms (GCM) 10K type strain sequencing project: providing services to taxonomists for standard genome sequencing and annotation.</title>
        <authorList>
            <consortium name="The Broad Institute Genomics Platform"/>
            <consortium name="The Broad Institute Genome Sequencing Center for Infectious Disease"/>
            <person name="Wu L."/>
            <person name="Ma J."/>
        </authorList>
    </citation>
    <scope>NUCLEOTIDE SEQUENCE [LARGE SCALE GENOMIC DNA]</scope>
    <source>
        <strain evidence="4">JCM 18326</strain>
    </source>
</reference>
<feature type="domain" description="HD" evidence="2">
    <location>
        <begin position="59"/>
        <end position="150"/>
    </location>
</feature>
<keyword evidence="1" id="KW-0547">Nucleotide-binding</keyword>
<evidence type="ECO:0000313" key="4">
    <source>
        <dbReference type="Proteomes" id="UP001500298"/>
    </source>
</evidence>
<dbReference type="InterPro" id="IPR003607">
    <property type="entry name" value="HD/PDEase_dom"/>
</dbReference>
<dbReference type="InterPro" id="IPR050124">
    <property type="entry name" value="tRNA_CCA-adding_enzyme"/>
</dbReference>
<dbReference type="Pfam" id="PF01966">
    <property type="entry name" value="HD"/>
    <property type="match status" value="1"/>
</dbReference>
<keyword evidence="4" id="KW-1185">Reference proteome</keyword>
<name>A0ABP9DGS9_9BACT</name>
<dbReference type="EMBL" id="BAABJX010000048">
    <property type="protein sequence ID" value="GAA4843568.1"/>
    <property type="molecule type" value="Genomic_DNA"/>
</dbReference>
<dbReference type="Gene3D" id="3.40.50.300">
    <property type="entry name" value="P-loop containing nucleotide triphosphate hydrolases"/>
    <property type="match status" value="1"/>
</dbReference>
<dbReference type="PANTHER" id="PTHR47545">
    <property type="entry name" value="MULTIFUNCTIONAL CCA PROTEIN"/>
    <property type="match status" value="1"/>
</dbReference>
<dbReference type="Pfam" id="PF13671">
    <property type="entry name" value="AAA_33"/>
    <property type="match status" value="1"/>
</dbReference>
<gene>
    <name evidence="3" type="ORF">GCM10023331_30640</name>
</gene>
<accession>A0ABP9DGS9</accession>
<dbReference type="InterPro" id="IPR027417">
    <property type="entry name" value="P-loop_NTPase"/>
</dbReference>
<sequence>MSPQMNTGPKTGKGRVYNTSPLPFEEIKPKELAHLENLDWVQKMKACPQDPEWHAEGDVWTHTKMVLGALVSFDEYQKLNETQKKVLSIATLLHDISKPEYTKVEEGRIISPKHAKIGEHRVRELLWDFPIAYREEIAALVRLHGFPIWAIDKKQVHKLILKHALRIDLHLLYLLAKADVIGRIGSRQQEMLDRIEYFKELAEEMNCYRQQPQFYNDHSRFKYFQGEDDYPSSIYDDTAFNITLLCGIAGSGKDTYTNTLDVPIVSLDTIREKLGIPHQDKKGQGKVIQQALEEAKQYCRKKQSFIWNATSLTQEQRAKIKQLALTYGGQLHMVYVESDMDSIVSRRKDEIPADKLYQMRRRLEMPTLDEAYSIIYLRN</sequence>
<dbReference type="InterPro" id="IPR006674">
    <property type="entry name" value="HD_domain"/>
</dbReference>
<comment type="caution">
    <text evidence="3">The sequence shown here is derived from an EMBL/GenBank/DDBJ whole genome shotgun (WGS) entry which is preliminary data.</text>
</comment>
<dbReference type="SUPFAM" id="SSF109604">
    <property type="entry name" value="HD-domain/PDEase-like"/>
    <property type="match status" value="1"/>
</dbReference>
<dbReference type="SUPFAM" id="SSF52540">
    <property type="entry name" value="P-loop containing nucleoside triphosphate hydrolases"/>
    <property type="match status" value="1"/>
</dbReference>
<dbReference type="CDD" id="cd00077">
    <property type="entry name" value="HDc"/>
    <property type="match status" value="1"/>
</dbReference>
<evidence type="ECO:0000256" key="1">
    <source>
        <dbReference type="ARBA" id="ARBA00022741"/>
    </source>
</evidence>
<protein>
    <submittedName>
        <fullName evidence="3">AAA family ATPase</fullName>
    </submittedName>
</protein>
<proteinExistence type="predicted"/>
<dbReference type="PANTHER" id="PTHR47545:SF1">
    <property type="entry name" value="MULTIFUNCTIONAL CCA PROTEIN"/>
    <property type="match status" value="1"/>
</dbReference>
<organism evidence="3 4">
    <name type="scientific">Algivirga pacifica</name>
    <dbReference type="NCBI Taxonomy" id="1162670"/>
    <lineage>
        <taxon>Bacteria</taxon>
        <taxon>Pseudomonadati</taxon>
        <taxon>Bacteroidota</taxon>
        <taxon>Cytophagia</taxon>
        <taxon>Cytophagales</taxon>
        <taxon>Flammeovirgaceae</taxon>
        <taxon>Algivirga</taxon>
    </lineage>
</organism>
<evidence type="ECO:0000313" key="3">
    <source>
        <dbReference type="EMBL" id="GAA4843568.1"/>
    </source>
</evidence>